<proteinExistence type="predicted"/>
<dbReference type="Gene3D" id="3.90.1720.10">
    <property type="entry name" value="endopeptidase domain like (from Nostoc punctiforme)"/>
    <property type="match status" value="1"/>
</dbReference>
<dbReference type="SUPFAM" id="SSF54001">
    <property type="entry name" value="Cysteine proteinases"/>
    <property type="match status" value="1"/>
</dbReference>
<sequence length="182" mass="20945">MNHYQNADLAFVTEGRQAMDRAIAASRNSQTNKRFVHVAILERTSDDYLFVIESTGKRGVIRRPFQEFINEHQQAIAIYRSKKMLQHPEKIIQMAKTQLGQPYNHGFFEKGPGLYCSQLVLKCFEKENLFHEEPLSFGPEGTVLPHWIHYYQKLGKDIPRNEKGSSPNSLIASNQLKLIDAI</sequence>
<dbReference type="InterPro" id="IPR024453">
    <property type="entry name" value="Peptidase_C92"/>
</dbReference>
<reference evidence="1 2" key="1">
    <citation type="submission" date="2023-10" db="EMBL/GenBank/DDBJ databases">
        <authorList>
            <person name="Botero Cardona J."/>
        </authorList>
    </citation>
    <scope>NUCLEOTIDE SEQUENCE [LARGE SCALE GENOMIC DNA]</scope>
    <source>
        <strain evidence="1 2">R-54839</strain>
    </source>
</reference>
<dbReference type="RefSeq" id="WP_187753235.1">
    <property type="nucleotide sequence ID" value="NZ_CAUZLN010000001.1"/>
</dbReference>
<comment type="caution">
    <text evidence="1">The sequence shown here is derived from an EMBL/GenBank/DDBJ whole genome shotgun (WGS) entry which is preliminary data.</text>
</comment>
<gene>
    <name evidence="1" type="ORF">R54839_PPFHFPJH_00206</name>
</gene>
<protein>
    <submittedName>
        <fullName evidence="1">NlpC/P60 family (YycO)</fullName>
    </submittedName>
</protein>
<dbReference type="EMBL" id="CAUZLR010000001">
    <property type="protein sequence ID" value="CAK1226213.1"/>
    <property type="molecule type" value="Genomic_DNA"/>
</dbReference>
<evidence type="ECO:0000313" key="1">
    <source>
        <dbReference type="EMBL" id="CAK1226213.1"/>
    </source>
</evidence>
<evidence type="ECO:0000313" key="2">
    <source>
        <dbReference type="Proteomes" id="UP001314261"/>
    </source>
</evidence>
<dbReference type="Proteomes" id="UP001314261">
    <property type="component" value="Unassembled WGS sequence"/>
</dbReference>
<dbReference type="Pfam" id="PF05708">
    <property type="entry name" value="Peptidase_C92"/>
    <property type="match status" value="1"/>
</dbReference>
<name>A0ABM9MML7_9LACO</name>
<dbReference type="InterPro" id="IPR038765">
    <property type="entry name" value="Papain-like_cys_pep_sf"/>
</dbReference>
<accession>A0ABM9MML7</accession>
<keyword evidence="2" id="KW-1185">Reference proteome</keyword>
<organism evidence="1 2">
    <name type="scientific">Fructobacillus fructosus</name>
    <dbReference type="NCBI Taxonomy" id="1631"/>
    <lineage>
        <taxon>Bacteria</taxon>
        <taxon>Bacillati</taxon>
        <taxon>Bacillota</taxon>
        <taxon>Bacilli</taxon>
        <taxon>Lactobacillales</taxon>
        <taxon>Lactobacillaceae</taxon>
        <taxon>Fructobacillus</taxon>
    </lineage>
</organism>